<feature type="compositionally biased region" description="Low complexity" evidence="1">
    <location>
        <begin position="100"/>
        <end position="115"/>
    </location>
</feature>
<feature type="domain" description="DUF7963" evidence="2">
    <location>
        <begin position="15"/>
        <end position="99"/>
    </location>
</feature>
<evidence type="ECO:0000313" key="3">
    <source>
        <dbReference type="EMBL" id="KAK1436169.1"/>
    </source>
</evidence>
<proteinExistence type="predicted"/>
<comment type="caution">
    <text evidence="3">The sequence shown here is derived from an EMBL/GenBank/DDBJ whole genome shotgun (WGS) entry which is preliminary data.</text>
</comment>
<dbReference type="SUPFAM" id="SSF53098">
    <property type="entry name" value="Ribonuclease H-like"/>
    <property type="match status" value="1"/>
</dbReference>
<feature type="region of interest" description="Disordered" evidence="1">
    <location>
        <begin position="1"/>
        <end position="20"/>
    </location>
</feature>
<reference evidence="3" key="1">
    <citation type="journal article" date="2023" name="bioRxiv">
        <title>Improved chromosome-level genome assembly for marigold (Tagetes erecta).</title>
        <authorList>
            <person name="Jiang F."/>
            <person name="Yuan L."/>
            <person name="Wang S."/>
            <person name="Wang H."/>
            <person name="Xu D."/>
            <person name="Wang A."/>
            <person name="Fan W."/>
        </authorList>
    </citation>
    <scope>NUCLEOTIDE SEQUENCE</scope>
    <source>
        <strain evidence="3">WSJ</strain>
        <tissue evidence="3">Leaf</tissue>
    </source>
</reference>
<name>A0AAD8L5Q7_TARER</name>
<feature type="region of interest" description="Disordered" evidence="1">
    <location>
        <begin position="193"/>
        <end position="213"/>
    </location>
</feature>
<evidence type="ECO:0000259" key="2">
    <source>
        <dbReference type="Pfam" id="PF25908"/>
    </source>
</evidence>
<dbReference type="EMBL" id="JAUHHV010000001">
    <property type="protein sequence ID" value="KAK1436169.1"/>
    <property type="molecule type" value="Genomic_DNA"/>
</dbReference>
<dbReference type="Pfam" id="PF25908">
    <property type="entry name" value="DUF7963"/>
    <property type="match status" value="1"/>
</dbReference>
<accession>A0AAD8L5Q7</accession>
<dbReference type="Proteomes" id="UP001229421">
    <property type="component" value="Unassembled WGS sequence"/>
</dbReference>
<protein>
    <recommendedName>
        <fullName evidence="2">DUF7963 domain-containing protein</fullName>
    </recommendedName>
</protein>
<feature type="region of interest" description="Disordered" evidence="1">
    <location>
        <begin position="81"/>
        <end position="167"/>
    </location>
</feature>
<sequence>MMAAEATTLQPPPESTDESTVKKVHKRYEGLTMIRTKAIKGKGAWYWAHLEPVLVQNPDSGLPKAVKLRCSLCDAVFSASNPSRTASEHLKRGTCRNFNSDSSPTPITSISPTGIVTLASPTSSDQKQNHRKRTGSAKRTRRNNGDAETNVNSGNSDTPSPTYSVPPVAMIEPARFPVDGSFLNRSDSVPALTPATPANVNSGGFYSQHHHHHHQQPVVLSGGKEDLGALAMLEDSVKKLKTPKSLPYQILTKPQIDSSLELLADWVYENCGSVPFSSLEHPKFNDFISKIGLPAMTSRDFAGERLDLKYKEAKLESEARIREAMFFQISSDGWKLNTDHHHHCHSGEFENLVNLSVNLPNGTRVFRRAVFTSGYVFPNNAEDVLLDTIREICGNNLQQCVGIVSDRFKFTALRNLENQYCWMINLTCQFQGVYGLIKDFSKELALFKNVSENCYKVANFINNKSLIKKSFLKYQLQEYGRARLLRVPVWGGDRFVFAFEPVFDLVEDILTSSRALQLVLLDEGYKMVSMEDQVGREIEEMMRDPRFWKELEAVHSLVKLIKAMADEIEKERPRIGQCLPLWEELRMKIKNWCVEFQVNEDHAHKVFDKRFQRNYHPAWAAAFILDPLYLIRETSGKYLPPFKYLTSEQEKDVDKLITRLVSREEAHIALMELMKWRTEGLDPVYAQAVQLKQRDPVTGKMRIANPQSSRLVWETYLTEFKLLRKVAVRLIFLHATSCGFKWNWSFSKGIQSRNAIENAQKMIFVAAHSKLTRRGSSNDEDKDSFFAVANGDDDVLNDVLFDASSL</sequence>
<evidence type="ECO:0000256" key="1">
    <source>
        <dbReference type="SAM" id="MobiDB-lite"/>
    </source>
</evidence>
<evidence type="ECO:0000313" key="4">
    <source>
        <dbReference type="Proteomes" id="UP001229421"/>
    </source>
</evidence>
<feature type="compositionally biased region" description="Basic residues" evidence="1">
    <location>
        <begin position="129"/>
        <end position="142"/>
    </location>
</feature>
<feature type="compositionally biased region" description="Polar residues" evidence="1">
    <location>
        <begin position="196"/>
        <end position="205"/>
    </location>
</feature>
<dbReference type="PANTHER" id="PTHR32166:SF24">
    <property type="entry name" value="F16P17.2 PROTEIN"/>
    <property type="match status" value="1"/>
</dbReference>
<gene>
    <name evidence="3" type="ORF">QVD17_01947</name>
</gene>
<dbReference type="AlphaFoldDB" id="A0AAD8L5Q7"/>
<dbReference type="PANTHER" id="PTHR32166">
    <property type="entry name" value="OSJNBA0013A04.12 PROTEIN"/>
    <property type="match status" value="1"/>
</dbReference>
<keyword evidence="4" id="KW-1185">Reference proteome</keyword>
<dbReference type="InterPro" id="IPR058269">
    <property type="entry name" value="DUF7963"/>
</dbReference>
<feature type="compositionally biased region" description="Polar residues" evidence="1">
    <location>
        <begin position="146"/>
        <end position="163"/>
    </location>
</feature>
<dbReference type="InterPro" id="IPR012337">
    <property type="entry name" value="RNaseH-like_sf"/>
</dbReference>
<organism evidence="3 4">
    <name type="scientific">Tagetes erecta</name>
    <name type="common">African marigold</name>
    <dbReference type="NCBI Taxonomy" id="13708"/>
    <lineage>
        <taxon>Eukaryota</taxon>
        <taxon>Viridiplantae</taxon>
        <taxon>Streptophyta</taxon>
        <taxon>Embryophyta</taxon>
        <taxon>Tracheophyta</taxon>
        <taxon>Spermatophyta</taxon>
        <taxon>Magnoliopsida</taxon>
        <taxon>eudicotyledons</taxon>
        <taxon>Gunneridae</taxon>
        <taxon>Pentapetalae</taxon>
        <taxon>asterids</taxon>
        <taxon>campanulids</taxon>
        <taxon>Asterales</taxon>
        <taxon>Asteraceae</taxon>
        <taxon>Asteroideae</taxon>
        <taxon>Heliantheae alliance</taxon>
        <taxon>Tageteae</taxon>
        <taxon>Tagetes</taxon>
    </lineage>
</organism>